<dbReference type="Gene3D" id="3.40.50.720">
    <property type="entry name" value="NAD(P)-binding Rossmann-like Domain"/>
    <property type="match status" value="1"/>
</dbReference>
<comment type="caution">
    <text evidence="4">The sequence shown here is derived from an EMBL/GenBank/DDBJ whole genome shotgun (WGS) entry which is preliminary data.</text>
</comment>
<dbReference type="InterPro" id="IPR002347">
    <property type="entry name" value="SDR_fam"/>
</dbReference>
<dbReference type="PANTHER" id="PTHR45024:SF2">
    <property type="entry name" value="SCP2 DOMAIN-CONTAINING PROTEIN"/>
    <property type="match status" value="1"/>
</dbReference>
<evidence type="ECO:0000256" key="1">
    <source>
        <dbReference type="ARBA" id="ARBA00006484"/>
    </source>
</evidence>
<organism evidence="4 5">
    <name type="scientific">Sphingobium xenophagum</name>
    <dbReference type="NCBI Taxonomy" id="121428"/>
    <lineage>
        <taxon>Bacteria</taxon>
        <taxon>Pseudomonadati</taxon>
        <taxon>Pseudomonadota</taxon>
        <taxon>Alphaproteobacteria</taxon>
        <taxon>Sphingomonadales</taxon>
        <taxon>Sphingomonadaceae</taxon>
        <taxon>Sphingobium</taxon>
    </lineage>
</organism>
<dbReference type="PROSITE" id="PS00061">
    <property type="entry name" value="ADH_SHORT"/>
    <property type="match status" value="1"/>
</dbReference>
<gene>
    <name evidence="4" type="ORF">J2W40_004086</name>
</gene>
<comment type="similarity">
    <text evidence="1 3">Belongs to the short-chain dehydrogenases/reductases (SDR) family.</text>
</comment>
<dbReference type="PRINTS" id="PR00080">
    <property type="entry name" value="SDRFAMILY"/>
</dbReference>
<dbReference type="EMBL" id="JAVDWV010000035">
    <property type="protein sequence ID" value="MDR7157238.1"/>
    <property type="molecule type" value="Genomic_DNA"/>
</dbReference>
<dbReference type="PRINTS" id="PR00081">
    <property type="entry name" value="GDHRDH"/>
</dbReference>
<evidence type="ECO:0000256" key="2">
    <source>
        <dbReference type="ARBA" id="ARBA00023002"/>
    </source>
</evidence>
<dbReference type="RefSeq" id="WP_310227750.1">
    <property type="nucleotide sequence ID" value="NZ_JAVDWV010000035.1"/>
</dbReference>
<dbReference type="Proteomes" id="UP001267638">
    <property type="component" value="Unassembled WGS sequence"/>
</dbReference>
<dbReference type="SUPFAM" id="SSF51735">
    <property type="entry name" value="NAD(P)-binding Rossmann-fold domains"/>
    <property type="match status" value="1"/>
</dbReference>
<keyword evidence="5" id="KW-1185">Reference proteome</keyword>
<evidence type="ECO:0000313" key="5">
    <source>
        <dbReference type="Proteomes" id="UP001267638"/>
    </source>
</evidence>
<name>A0ABU1X6M2_SPHXE</name>
<dbReference type="InterPro" id="IPR020904">
    <property type="entry name" value="Sc_DH/Rdtase_CS"/>
</dbReference>
<proteinExistence type="inferred from homology"/>
<protein>
    <submittedName>
        <fullName evidence="4">NAD(P)-dependent dehydrogenase (Short-subunit alcohol dehydrogenase family)</fullName>
    </submittedName>
</protein>
<keyword evidence="2" id="KW-0560">Oxidoreductase</keyword>
<dbReference type="InterPro" id="IPR036291">
    <property type="entry name" value="NAD(P)-bd_dom_sf"/>
</dbReference>
<evidence type="ECO:0000256" key="3">
    <source>
        <dbReference type="RuleBase" id="RU000363"/>
    </source>
</evidence>
<dbReference type="PANTHER" id="PTHR45024">
    <property type="entry name" value="DEHYDROGENASES, SHORT CHAIN"/>
    <property type="match status" value="1"/>
</dbReference>
<sequence>MSEIRFDGRVALVTGAGRGMGRSHAMLLAQRGAKVIVNDIGVMMDGRDGGENPADAVVREIADAGGTAISDYNDVSSETGVAKMVQAAIDAFGRLDIVVHNAGVVTFIPFGEMTYQQYRQVVGVHTDGGFLLAKAAWPHMVSQGYGRFIFITSQAALSGITNLVHYGVAKTALTGLARSLALEGAEHGIVTNALGVTAYTRMMEGLFEPTDANRSDVYDSNDAKNWWAHYMRPELTSAAVAWLASDCCTINGQTLDTGGGVVAQQQLMMTQGYAKVDLTPEDVRDNVAVILDGAPGRNNFKSGIEFLDWQLDRVSAGGAPRPPKI</sequence>
<accession>A0ABU1X6M2</accession>
<dbReference type="Pfam" id="PF00106">
    <property type="entry name" value="adh_short"/>
    <property type="match status" value="1"/>
</dbReference>
<evidence type="ECO:0000313" key="4">
    <source>
        <dbReference type="EMBL" id="MDR7157238.1"/>
    </source>
</evidence>
<reference evidence="4 5" key="1">
    <citation type="submission" date="2023-07" db="EMBL/GenBank/DDBJ databases">
        <title>Sorghum-associated microbial communities from plants grown in Nebraska, USA.</title>
        <authorList>
            <person name="Schachtman D."/>
        </authorList>
    </citation>
    <scope>NUCLEOTIDE SEQUENCE [LARGE SCALE GENOMIC DNA]</scope>
    <source>
        <strain evidence="4 5">4256</strain>
    </source>
</reference>
<dbReference type="InterPro" id="IPR051687">
    <property type="entry name" value="Peroxisomal_Beta-Oxidation"/>
</dbReference>